<dbReference type="InterPro" id="IPR015424">
    <property type="entry name" value="PyrdxlP-dep_Trfase"/>
</dbReference>
<reference evidence="8" key="1">
    <citation type="journal article" date="2019" name="Int. J. Syst. Evol. Microbiol.">
        <title>The Global Catalogue of Microorganisms (GCM) 10K type strain sequencing project: providing services to taxonomists for standard genome sequencing and annotation.</title>
        <authorList>
            <consortium name="The Broad Institute Genomics Platform"/>
            <consortium name="The Broad Institute Genome Sequencing Center for Infectious Disease"/>
            <person name="Wu L."/>
            <person name="Ma J."/>
        </authorList>
    </citation>
    <scope>NUCLEOTIDE SEQUENCE [LARGE SCALE GENOMIC DNA]</scope>
    <source>
        <strain evidence="8">CGMCC 1.16305</strain>
    </source>
</reference>
<dbReference type="Gene3D" id="3.90.1150.10">
    <property type="entry name" value="Aspartate Aminotransferase, domain 1"/>
    <property type="match status" value="1"/>
</dbReference>
<proteinExistence type="inferred from homology"/>
<dbReference type="EMBL" id="JBHTCO010000001">
    <property type="protein sequence ID" value="MFC7391448.1"/>
    <property type="molecule type" value="Genomic_DNA"/>
</dbReference>
<keyword evidence="3" id="KW-0210">Decarboxylase</keyword>
<keyword evidence="5 6" id="KW-0456">Lyase</keyword>
<protein>
    <submittedName>
        <fullName evidence="7">Pyridoxal phosphate-dependent decarboxylase family protein</fullName>
    </submittedName>
</protein>
<dbReference type="PRINTS" id="PR00800">
    <property type="entry name" value="YHDCRBOXLASE"/>
</dbReference>
<dbReference type="InterPro" id="IPR015422">
    <property type="entry name" value="PyrdxlP-dep_Trfase_small"/>
</dbReference>
<gene>
    <name evidence="7" type="ORF">ACFQRG_00290</name>
</gene>
<evidence type="ECO:0000256" key="1">
    <source>
        <dbReference type="ARBA" id="ARBA00001933"/>
    </source>
</evidence>
<dbReference type="InterPro" id="IPR002129">
    <property type="entry name" value="PyrdxlP-dep_de-COase"/>
</dbReference>
<accession>A0ABW2PVK8</accession>
<dbReference type="InterPro" id="IPR015421">
    <property type="entry name" value="PyrdxlP-dep_Trfase_major"/>
</dbReference>
<dbReference type="Proteomes" id="UP001596505">
    <property type="component" value="Unassembled WGS sequence"/>
</dbReference>
<keyword evidence="4 6" id="KW-0663">Pyridoxal phosphate</keyword>
<dbReference type="RefSeq" id="WP_380962447.1">
    <property type="nucleotide sequence ID" value="NZ_JBHTCO010000001.1"/>
</dbReference>
<comment type="cofactor">
    <cofactor evidence="1 6">
        <name>pyridoxal 5'-phosphate</name>
        <dbReference type="ChEBI" id="CHEBI:597326"/>
    </cofactor>
</comment>
<evidence type="ECO:0000256" key="6">
    <source>
        <dbReference type="RuleBase" id="RU000382"/>
    </source>
</evidence>
<organism evidence="7 8">
    <name type="scientific">Scopulibacillus cellulosilyticus</name>
    <dbReference type="NCBI Taxonomy" id="2665665"/>
    <lineage>
        <taxon>Bacteria</taxon>
        <taxon>Bacillati</taxon>
        <taxon>Bacillota</taxon>
        <taxon>Bacilli</taxon>
        <taxon>Bacillales</taxon>
        <taxon>Sporolactobacillaceae</taxon>
        <taxon>Scopulibacillus</taxon>
    </lineage>
</organism>
<evidence type="ECO:0000256" key="4">
    <source>
        <dbReference type="ARBA" id="ARBA00022898"/>
    </source>
</evidence>
<dbReference type="SUPFAM" id="SSF53383">
    <property type="entry name" value="PLP-dependent transferases"/>
    <property type="match status" value="1"/>
</dbReference>
<sequence length="470" mass="52691">MDKQLYSDFENTERILKKTLQEANQFLDQLNERPAGDYPKKPVKSQIPDEGIGAEKALDIFKDKYSDGITGSPGPRYFGFVTGGATPASIAGDWLVSVFDQNVTGSVDSSAPYLEQETFDFFRDLFKLSETHSGAFVTGATMANFTGLAIARQWLAHKQGVNIAQEGLYGLAPFKILSASPHSSIFKALSMLGMGKNSVELMPTLPDREAIDVAELKKRLIDFKEPCVVVANLGTVNTGDFDHLLDIVKLKQEHDFWLHADAAFGGFAACSPKLSHLVEGLDFADSITIDAHKWLNVPYDSAMQFTRYKDLQLEVFQNSAAYLDSSSSEIDYVHLTPENSRRFRALPAWMTLMSYGKKGYREVVERNCKFAGELALKIEQSNNFKLLAPVHLNIVCFTLLRDNKILSAKEIRQFLKMLREDGRIFLTPTIYKGIPAVRAAFSNWRTSAEDVEIAWKALTETFEKFKETKE</sequence>
<keyword evidence="8" id="KW-1185">Reference proteome</keyword>
<evidence type="ECO:0000256" key="5">
    <source>
        <dbReference type="ARBA" id="ARBA00023239"/>
    </source>
</evidence>
<name>A0ABW2PVK8_9BACL</name>
<dbReference type="PANTHER" id="PTHR11999">
    <property type="entry name" value="GROUP II PYRIDOXAL-5-PHOSPHATE DECARBOXYLASE"/>
    <property type="match status" value="1"/>
</dbReference>
<dbReference type="Gene3D" id="3.40.640.10">
    <property type="entry name" value="Type I PLP-dependent aspartate aminotransferase-like (Major domain)"/>
    <property type="match status" value="1"/>
</dbReference>
<evidence type="ECO:0000313" key="7">
    <source>
        <dbReference type="EMBL" id="MFC7391448.1"/>
    </source>
</evidence>
<comment type="caution">
    <text evidence="7">The sequence shown here is derived from an EMBL/GenBank/DDBJ whole genome shotgun (WGS) entry which is preliminary data.</text>
</comment>
<dbReference type="Pfam" id="PF00282">
    <property type="entry name" value="Pyridoxal_deC"/>
    <property type="match status" value="1"/>
</dbReference>
<dbReference type="PANTHER" id="PTHR11999:SF70">
    <property type="entry name" value="MIP05841P"/>
    <property type="match status" value="1"/>
</dbReference>
<evidence type="ECO:0000256" key="3">
    <source>
        <dbReference type="ARBA" id="ARBA00022793"/>
    </source>
</evidence>
<dbReference type="InterPro" id="IPR010977">
    <property type="entry name" value="Aromatic_deC"/>
</dbReference>
<evidence type="ECO:0000256" key="2">
    <source>
        <dbReference type="ARBA" id="ARBA00009533"/>
    </source>
</evidence>
<comment type="similarity">
    <text evidence="2 6">Belongs to the group II decarboxylase family.</text>
</comment>
<evidence type="ECO:0000313" key="8">
    <source>
        <dbReference type="Proteomes" id="UP001596505"/>
    </source>
</evidence>